<keyword evidence="2" id="KW-1185">Reference proteome</keyword>
<gene>
    <name evidence="1" type="ORF">PsorP6_011324</name>
</gene>
<evidence type="ECO:0000313" key="1">
    <source>
        <dbReference type="EMBL" id="KAI9918466.1"/>
    </source>
</evidence>
<reference evidence="1 2" key="1">
    <citation type="journal article" date="2022" name="bioRxiv">
        <title>The genome of the oomycete Peronosclerospora sorghi, a cosmopolitan pathogen of maize and sorghum, is inflated with dispersed pseudogenes.</title>
        <authorList>
            <person name="Fletcher K."/>
            <person name="Martin F."/>
            <person name="Isakeit T."/>
            <person name="Cavanaugh K."/>
            <person name="Magill C."/>
            <person name="Michelmore R."/>
        </authorList>
    </citation>
    <scope>NUCLEOTIDE SEQUENCE [LARGE SCALE GENOMIC DNA]</scope>
    <source>
        <strain evidence="1">P6</strain>
    </source>
</reference>
<evidence type="ECO:0000313" key="2">
    <source>
        <dbReference type="Proteomes" id="UP001163321"/>
    </source>
</evidence>
<dbReference type="Proteomes" id="UP001163321">
    <property type="component" value="Chromosome 12"/>
</dbReference>
<protein>
    <submittedName>
        <fullName evidence="1">Uncharacterized protein</fullName>
    </submittedName>
</protein>
<proteinExistence type="predicted"/>
<dbReference type="EMBL" id="CM047591">
    <property type="protein sequence ID" value="KAI9918466.1"/>
    <property type="molecule type" value="Genomic_DNA"/>
</dbReference>
<accession>A0ACC0WKB2</accession>
<sequence>MVTRTLQSGPWDEYVILRICHCKHLPSAGADFYIGMFSHEPLCEVGPSARCPAPNNMPIFLELRETSCKSVLDKVFKNTVDDPFLLLDDGESNNLNSLQPRSMQKSRTFIPPASPTSASTVFPPVLRKPNSSVKMGGHLVGISQGKPNLEKM</sequence>
<comment type="caution">
    <text evidence="1">The sequence shown here is derived from an EMBL/GenBank/DDBJ whole genome shotgun (WGS) entry which is preliminary data.</text>
</comment>
<name>A0ACC0WKB2_9STRA</name>
<organism evidence="1 2">
    <name type="scientific">Peronosclerospora sorghi</name>
    <dbReference type="NCBI Taxonomy" id="230839"/>
    <lineage>
        <taxon>Eukaryota</taxon>
        <taxon>Sar</taxon>
        <taxon>Stramenopiles</taxon>
        <taxon>Oomycota</taxon>
        <taxon>Peronosporomycetes</taxon>
        <taxon>Peronosporales</taxon>
        <taxon>Peronosporaceae</taxon>
        <taxon>Peronosclerospora</taxon>
    </lineage>
</organism>